<proteinExistence type="predicted"/>
<accession>A0AAJ0A8P8</accession>
<evidence type="ECO:0000313" key="1">
    <source>
        <dbReference type="EMBL" id="KAK1656590.1"/>
    </source>
</evidence>
<organism evidence="1 2">
    <name type="scientific">Colletotrichum godetiae</name>
    <dbReference type="NCBI Taxonomy" id="1209918"/>
    <lineage>
        <taxon>Eukaryota</taxon>
        <taxon>Fungi</taxon>
        <taxon>Dikarya</taxon>
        <taxon>Ascomycota</taxon>
        <taxon>Pezizomycotina</taxon>
        <taxon>Sordariomycetes</taxon>
        <taxon>Hypocreomycetidae</taxon>
        <taxon>Glomerellales</taxon>
        <taxon>Glomerellaceae</taxon>
        <taxon>Colletotrichum</taxon>
        <taxon>Colletotrichum acutatum species complex</taxon>
    </lineage>
</organism>
<dbReference type="AlphaFoldDB" id="A0AAJ0A8P8"/>
<evidence type="ECO:0000313" key="2">
    <source>
        <dbReference type="Proteomes" id="UP001224890"/>
    </source>
</evidence>
<dbReference type="RefSeq" id="XP_060421354.1">
    <property type="nucleotide sequence ID" value="XM_060578551.1"/>
</dbReference>
<keyword evidence="2" id="KW-1185">Reference proteome</keyword>
<comment type="caution">
    <text evidence="1">The sequence shown here is derived from an EMBL/GenBank/DDBJ whole genome shotgun (WGS) entry which is preliminary data.</text>
</comment>
<protein>
    <submittedName>
        <fullName evidence="1">Uncharacterized protein</fullName>
    </submittedName>
</protein>
<name>A0AAJ0A8P8_9PEZI</name>
<dbReference type="GeneID" id="85463077"/>
<dbReference type="Proteomes" id="UP001224890">
    <property type="component" value="Unassembled WGS sequence"/>
</dbReference>
<sequence length="265" mass="29171">MEPRVKVKPDLSTLVGQSCNQEEVQLEFLQGCILSHVERQCQFDPCKAVNPHCQSSPGGDTEAALKQEVERKETENAFYKGLLGSICTANDQEAEEMLKHFGNQVIPSNSLDPARADCHQESSREDKRIHAIIREDEKINWLKSTACLTVTRGVSLTGRFDKSHSSVGATSAGSRQAVGNMTIGDVTRTLKHLCTGSVYLGRMGLSTGSTVLELRWSRPHRDLQVTSRINKISSGTPCSPFLCSSFVIDVFHKYDGLFSGEIIQA</sequence>
<reference evidence="1" key="1">
    <citation type="submission" date="2021-06" db="EMBL/GenBank/DDBJ databases">
        <title>Comparative genomics, transcriptomics and evolutionary studies reveal genomic signatures of adaptation to plant cell wall in hemibiotrophic fungi.</title>
        <authorList>
            <consortium name="DOE Joint Genome Institute"/>
            <person name="Baroncelli R."/>
            <person name="Diaz J.F."/>
            <person name="Benocci T."/>
            <person name="Peng M."/>
            <person name="Battaglia E."/>
            <person name="Haridas S."/>
            <person name="Andreopoulos W."/>
            <person name="Labutti K."/>
            <person name="Pangilinan J."/>
            <person name="Floch G.L."/>
            <person name="Makela M.R."/>
            <person name="Henrissat B."/>
            <person name="Grigoriev I.V."/>
            <person name="Crouch J.A."/>
            <person name="De Vries R.P."/>
            <person name="Sukno S.A."/>
            <person name="Thon M.R."/>
        </authorList>
    </citation>
    <scope>NUCLEOTIDE SEQUENCE</scope>
    <source>
        <strain evidence="1">CBS 193.32</strain>
    </source>
</reference>
<gene>
    <name evidence="1" type="ORF">BDP55DRAFT_722054</name>
</gene>
<dbReference type="EMBL" id="JAHMHR010000148">
    <property type="protein sequence ID" value="KAK1656590.1"/>
    <property type="molecule type" value="Genomic_DNA"/>
</dbReference>